<reference evidence="2 3" key="1">
    <citation type="submission" date="2016-10" db="EMBL/GenBank/DDBJ databases">
        <authorList>
            <person name="de Groot N.N."/>
        </authorList>
    </citation>
    <scope>NUCLEOTIDE SEQUENCE [LARGE SCALE GENOMIC DNA]</scope>
    <source>
        <strain evidence="2 3">CGMCC 4.1859</strain>
    </source>
</reference>
<accession>A0A1G7S9H5</accession>
<proteinExistence type="predicted"/>
<dbReference type="EMBL" id="FNAX01000015">
    <property type="protein sequence ID" value="SDG19643.1"/>
    <property type="molecule type" value="Genomic_DNA"/>
</dbReference>
<evidence type="ECO:0000313" key="3">
    <source>
        <dbReference type="Proteomes" id="UP000198614"/>
    </source>
</evidence>
<sequence>MKQSAAKTLGVAALGAAFAAAGAGAANAAPAVPDVTSGLDTVAHALPADGLAKTLPGAGQVLGQGQGAVGRTLEAAEPAVQHALPGGQGATGPLGGLLGGLPVQGLPTHGLPVNGIPLG</sequence>
<evidence type="ECO:0000256" key="1">
    <source>
        <dbReference type="SAM" id="SignalP"/>
    </source>
</evidence>
<protein>
    <recommendedName>
        <fullName evidence="4">GLTT repeat-containing protein</fullName>
    </recommendedName>
</protein>
<dbReference type="Proteomes" id="UP000198614">
    <property type="component" value="Unassembled WGS sequence"/>
</dbReference>
<evidence type="ECO:0008006" key="4">
    <source>
        <dbReference type="Google" id="ProtNLM"/>
    </source>
</evidence>
<name>A0A1G7S9H5_9ACTN</name>
<dbReference type="AlphaFoldDB" id="A0A1G7S9H5"/>
<gene>
    <name evidence="2" type="ORF">SAMN05216260_115177</name>
</gene>
<feature type="chain" id="PRO_5011643667" description="GLTT repeat-containing protein" evidence="1">
    <location>
        <begin position="29"/>
        <end position="119"/>
    </location>
</feature>
<organism evidence="2 3">
    <name type="scientific">Streptomyces griseoaurantiacus</name>
    <dbReference type="NCBI Taxonomy" id="68213"/>
    <lineage>
        <taxon>Bacteria</taxon>
        <taxon>Bacillati</taxon>
        <taxon>Actinomycetota</taxon>
        <taxon>Actinomycetes</taxon>
        <taxon>Kitasatosporales</taxon>
        <taxon>Streptomycetaceae</taxon>
        <taxon>Streptomyces</taxon>
        <taxon>Streptomyces aurantiacus group</taxon>
    </lineage>
</organism>
<feature type="signal peptide" evidence="1">
    <location>
        <begin position="1"/>
        <end position="28"/>
    </location>
</feature>
<evidence type="ECO:0000313" key="2">
    <source>
        <dbReference type="EMBL" id="SDG19643.1"/>
    </source>
</evidence>
<keyword evidence="1" id="KW-0732">Signal</keyword>